<keyword evidence="3" id="KW-0614">Plasmid</keyword>
<protein>
    <submittedName>
        <fullName evidence="3">Transposase</fullName>
    </submittedName>
</protein>
<feature type="domain" description="Tn3 transposase DDE" evidence="2">
    <location>
        <begin position="2"/>
        <end position="113"/>
    </location>
</feature>
<evidence type="ECO:0000256" key="1">
    <source>
        <dbReference type="SAM" id="MobiDB-lite"/>
    </source>
</evidence>
<reference evidence="3" key="1">
    <citation type="submission" date="2019-10" db="EMBL/GenBank/DDBJ databases">
        <title>Extensively Drug-Resistant Pseudomonas aeruginosa ST664 clone carrying KPC-2-encoding megaplasmid in a burn clinic.</title>
        <authorList>
            <person name="Li Z."/>
            <person name="Cai Z."/>
            <person name="Cai Z."/>
            <person name="Zhang Y."/>
            <person name="Fu T."/>
            <person name="Jin Y."/>
            <person name="Cheng Z."/>
            <person name="Jin S."/>
            <person name="Wu W."/>
            <person name="Yang L."/>
            <person name="Bai F."/>
        </authorList>
    </citation>
    <scope>NUCLEOTIDE SEQUENCE</scope>
    <source>
        <strain evidence="3">NK546</strain>
        <plasmid evidence="3">pNK546b</plasmid>
    </source>
</reference>
<dbReference type="AlphaFoldDB" id="A0A6C0L134"/>
<proteinExistence type="predicted"/>
<name>A0A6C0L134_PSEAI</name>
<dbReference type="Pfam" id="PF01526">
    <property type="entry name" value="DDE_Tnp_Tn3"/>
    <property type="match status" value="1"/>
</dbReference>
<dbReference type="GO" id="GO:0004803">
    <property type="term" value="F:transposase activity"/>
    <property type="evidence" value="ECO:0007669"/>
    <property type="project" value="InterPro"/>
</dbReference>
<dbReference type="InterPro" id="IPR002513">
    <property type="entry name" value="Tn3_Tnp_DDE_dom"/>
</dbReference>
<evidence type="ECO:0000259" key="2">
    <source>
        <dbReference type="Pfam" id="PF01526"/>
    </source>
</evidence>
<dbReference type="EMBL" id="MN583270">
    <property type="protein sequence ID" value="QHU24291.1"/>
    <property type="molecule type" value="Genomic_DNA"/>
</dbReference>
<organism evidence="3">
    <name type="scientific">Pseudomonas aeruginosa</name>
    <dbReference type="NCBI Taxonomy" id="287"/>
    <lineage>
        <taxon>Bacteria</taxon>
        <taxon>Pseudomonadati</taxon>
        <taxon>Pseudomonadota</taxon>
        <taxon>Gammaproteobacteria</taxon>
        <taxon>Pseudomonadales</taxon>
        <taxon>Pseudomonadaceae</taxon>
        <taxon>Pseudomonas</taxon>
    </lineage>
</organism>
<sequence>MLLSAILGDAINLGLTKMAESSPGLTYAKLSWLQAWHIRDETYSAALAELVNHQYQHAFAAHWGDGTTSSSDGQRFRAGGRGESTGHVNPKYGSEPGRLFYTHISDQYAPFSTAW</sequence>
<feature type="region of interest" description="Disordered" evidence="1">
    <location>
        <begin position="66"/>
        <end position="91"/>
    </location>
</feature>
<dbReference type="GO" id="GO:0006313">
    <property type="term" value="P:DNA transposition"/>
    <property type="evidence" value="ECO:0007669"/>
    <property type="project" value="InterPro"/>
</dbReference>
<geneLocation type="plasmid" evidence="3">
    <name>pNK546b</name>
</geneLocation>
<accession>A0A6C0L134</accession>
<evidence type="ECO:0000313" key="3">
    <source>
        <dbReference type="EMBL" id="QHU24291.1"/>
    </source>
</evidence>